<dbReference type="Pfam" id="PF12089">
    <property type="entry name" value="DUF3566"/>
    <property type="match status" value="1"/>
</dbReference>
<evidence type="ECO:0000313" key="5">
    <source>
        <dbReference type="Proteomes" id="UP000235703"/>
    </source>
</evidence>
<feature type="transmembrane region" description="Helical" evidence="2">
    <location>
        <begin position="225"/>
        <end position="251"/>
    </location>
</feature>
<organism evidence="4 5">
    <name type="scientific">Brevibacterium luteolum</name>
    <dbReference type="NCBI Taxonomy" id="199591"/>
    <lineage>
        <taxon>Bacteria</taxon>
        <taxon>Bacillati</taxon>
        <taxon>Actinomycetota</taxon>
        <taxon>Actinomycetes</taxon>
        <taxon>Micrococcales</taxon>
        <taxon>Brevibacteriaceae</taxon>
        <taxon>Brevibacterium</taxon>
    </lineage>
</organism>
<keyword evidence="2" id="KW-0812">Transmembrane</keyword>
<keyword evidence="2" id="KW-0472">Membrane</keyword>
<sequence>MTDSEQKPAKVIRASSGSTRLSASGKGKNSETAASGTAKTTTSTAVSGGKRPGSGEGKPRSVKAGTTRLKAGSGTEAGSNSSGTAASAVGSGPIQTTGSGPRSAESSGSGPSGTARIAGVPEEQAAKADGSVRASAGPVRMSGKTKKKGPRTVRLTVATVDPWSVMKMSFLLSLAIGIATVIAALVLWLVLQATGTLSGIQSTLTELAGTEGADKVIGMFSLGRVLSFAVILALVNMVLMTALSTLFAFLYNIGSTLVGGFHLKLTDD</sequence>
<dbReference type="OrthoDB" id="3240216at2"/>
<dbReference type="RefSeq" id="WP_102162516.1">
    <property type="nucleotide sequence ID" value="NZ_JALXPM010000019.1"/>
</dbReference>
<feature type="region of interest" description="Disordered" evidence="1">
    <location>
        <begin position="1"/>
        <end position="151"/>
    </location>
</feature>
<name>A0A2N6PGE8_9MICO</name>
<feature type="transmembrane region" description="Helical" evidence="2">
    <location>
        <begin position="170"/>
        <end position="191"/>
    </location>
</feature>
<dbReference type="GeneID" id="86842858"/>
<evidence type="ECO:0000259" key="3">
    <source>
        <dbReference type="Pfam" id="PF12089"/>
    </source>
</evidence>
<evidence type="ECO:0000256" key="1">
    <source>
        <dbReference type="SAM" id="MobiDB-lite"/>
    </source>
</evidence>
<protein>
    <recommendedName>
        <fullName evidence="3">DUF3566 domain-containing protein</fullName>
    </recommendedName>
</protein>
<keyword evidence="2" id="KW-1133">Transmembrane helix</keyword>
<gene>
    <name evidence="4" type="ORF">CJ198_10225</name>
</gene>
<accession>A0A2N6PGE8</accession>
<evidence type="ECO:0000256" key="2">
    <source>
        <dbReference type="SAM" id="Phobius"/>
    </source>
</evidence>
<dbReference type="InterPro" id="IPR021949">
    <property type="entry name" value="DUF3566_TM"/>
</dbReference>
<keyword evidence="5" id="KW-1185">Reference proteome</keyword>
<dbReference type="EMBL" id="PNFZ01000005">
    <property type="protein sequence ID" value="PMB97760.1"/>
    <property type="molecule type" value="Genomic_DNA"/>
</dbReference>
<feature type="compositionally biased region" description="Polar residues" evidence="1">
    <location>
        <begin position="93"/>
        <end position="109"/>
    </location>
</feature>
<evidence type="ECO:0000313" key="4">
    <source>
        <dbReference type="EMBL" id="PMB97760.1"/>
    </source>
</evidence>
<comment type="caution">
    <text evidence="4">The sequence shown here is derived from an EMBL/GenBank/DDBJ whole genome shotgun (WGS) entry which is preliminary data.</text>
</comment>
<proteinExistence type="predicted"/>
<feature type="domain" description="DUF3566" evidence="3">
    <location>
        <begin position="150"/>
        <end position="267"/>
    </location>
</feature>
<dbReference type="AlphaFoldDB" id="A0A2N6PGE8"/>
<dbReference type="Proteomes" id="UP000235703">
    <property type="component" value="Unassembled WGS sequence"/>
</dbReference>
<feature type="compositionally biased region" description="Low complexity" evidence="1">
    <location>
        <begin position="32"/>
        <end position="49"/>
    </location>
</feature>
<feature type="compositionally biased region" description="Low complexity" evidence="1">
    <location>
        <begin position="71"/>
        <end position="92"/>
    </location>
</feature>
<reference evidence="4 5" key="1">
    <citation type="submission" date="2017-09" db="EMBL/GenBank/DDBJ databases">
        <title>Bacterial strain isolated from the female urinary microbiota.</title>
        <authorList>
            <person name="Thomas-White K."/>
            <person name="Kumar N."/>
            <person name="Forster S."/>
            <person name="Putonti C."/>
            <person name="Lawley T."/>
            <person name="Wolfe A.J."/>
        </authorList>
    </citation>
    <scope>NUCLEOTIDE SEQUENCE [LARGE SCALE GENOMIC DNA]</scope>
    <source>
        <strain evidence="4 5">UMB0680</strain>
    </source>
</reference>